<dbReference type="AlphaFoldDB" id="G8QZZ5"/>
<dbReference type="Proteomes" id="UP000005631">
    <property type="component" value="Chromosome"/>
</dbReference>
<dbReference type="InterPro" id="IPR036388">
    <property type="entry name" value="WH-like_DNA-bd_sf"/>
</dbReference>
<dbReference type="InterPro" id="IPR053924">
    <property type="entry name" value="RecX_HTH_2nd"/>
</dbReference>
<dbReference type="STRING" id="926562.Oweho_1647"/>
<dbReference type="InterPro" id="IPR053925">
    <property type="entry name" value="RecX_HTH_3rd"/>
</dbReference>
<reference evidence="7 8" key="1">
    <citation type="journal article" date="2012" name="Stand. Genomic Sci.">
        <title>Genome sequence of the orange-pigmented seawater bacterium Owenweeksia hongkongensis type strain (UST20020801(T)).</title>
        <authorList>
            <person name="Riedel T."/>
            <person name="Held B."/>
            <person name="Nolan M."/>
            <person name="Lucas S."/>
            <person name="Lapidus A."/>
            <person name="Tice H."/>
            <person name="Del Rio T.G."/>
            <person name="Cheng J.F."/>
            <person name="Han C."/>
            <person name="Tapia R."/>
            <person name="Goodwin L.A."/>
            <person name="Pitluck S."/>
            <person name="Liolios K."/>
            <person name="Mavromatis K."/>
            <person name="Pagani I."/>
            <person name="Ivanova N."/>
            <person name="Mikhailova N."/>
            <person name="Pati A."/>
            <person name="Chen A."/>
            <person name="Palaniappan K."/>
            <person name="Rohde M."/>
            <person name="Tindall B.J."/>
            <person name="Detter J.C."/>
            <person name="Goker M."/>
            <person name="Woyke T."/>
            <person name="Bristow J."/>
            <person name="Eisen J.A."/>
            <person name="Markowitz V."/>
            <person name="Hugenholtz P."/>
            <person name="Klenk H.P."/>
            <person name="Kyrpides N.C."/>
        </authorList>
    </citation>
    <scope>NUCLEOTIDE SEQUENCE</scope>
    <source>
        <strain evidence="8">DSM 17368 / JCM 12287 / NRRL B-23963</strain>
    </source>
</reference>
<evidence type="ECO:0000259" key="5">
    <source>
        <dbReference type="Pfam" id="PF02631"/>
    </source>
</evidence>
<dbReference type="eggNOG" id="COG2137">
    <property type="taxonomic scope" value="Bacteria"/>
</dbReference>
<accession>G8QZZ5</accession>
<dbReference type="InterPro" id="IPR003783">
    <property type="entry name" value="Regulatory_RecX"/>
</dbReference>
<dbReference type="OrthoDB" id="1523826at2"/>
<evidence type="ECO:0000313" key="8">
    <source>
        <dbReference type="Proteomes" id="UP000005631"/>
    </source>
</evidence>
<feature type="domain" description="RecX third three-helical" evidence="6">
    <location>
        <begin position="97"/>
        <end position="144"/>
    </location>
</feature>
<dbReference type="RefSeq" id="WP_014201991.1">
    <property type="nucleotide sequence ID" value="NC_016599.1"/>
</dbReference>
<proteinExistence type="inferred from homology"/>
<dbReference type="Pfam" id="PF21981">
    <property type="entry name" value="RecX_HTH3"/>
    <property type="match status" value="1"/>
</dbReference>
<evidence type="ECO:0000259" key="6">
    <source>
        <dbReference type="Pfam" id="PF21981"/>
    </source>
</evidence>
<evidence type="ECO:0000256" key="4">
    <source>
        <dbReference type="ARBA" id="ARBA00022490"/>
    </source>
</evidence>
<dbReference type="Pfam" id="PF02631">
    <property type="entry name" value="RecX_HTH2"/>
    <property type="match status" value="1"/>
</dbReference>
<comment type="subcellular location">
    <subcellularLocation>
        <location evidence="1">Cytoplasm</location>
    </subcellularLocation>
</comment>
<dbReference type="HOGENOM" id="CLU_066607_5_0_10"/>
<dbReference type="PANTHER" id="PTHR33602">
    <property type="entry name" value="REGULATORY PROTEIN RECX FAMILY PROTEIN"/>
    <property type="match status" value="1"/>
</dbReference>
<evidence type="ECO:0000256" key="1">
    <source>
        <dbReference type="ARBA" id="ARBA00004496"/>
    </source>
</evidence>
<evidence type="ECO:0000256" key="3">
    <source>
        <dbReference type="ARBA" id="ARBA00018111"/>
    </source>
</evidence>
<evidence type="ECO:0000256" key="2">
    <source>
        <dbReference type="ARBA" id="ARBA00009695"/>
    </source>
</evidence>
<feature type="domain" description="RecX second three-helical" evidence="5">
    <location>
        <begin position="50"/>
        <end position="90"/>
    </location>
</feature>
<keyword evidence="8" id="KW-1185">Reference proteome</keyword>
<sequence length="146" mass="17501">MQEAREKIRAFCAYRERSQYEVRERLYEYGLYTDAVNQEISSLIQENFLNEERFARAFVRGKFSIKKWGRVKIKQALYPHQLSDYVLKKAFTEIEEDDYLKTLQDVIEKKARTVKLKNEFERNGKIAQYAISRGFEPSLVWEIIKS</sequence>
<dbReference type="KEGG" id="oho:Oweho_1647"/>
<keyword evidence="4" id="KW-0963">Cytoplasm</keyword>
<evidence type="ECO:0000313" key="7">
    <source>
        <dbReference type="EMBL" id="AEV32635.1"/>
    </source>
</evidence>
<comment type="similarity">
    <text evidence="2">Belongs to the RecX family.</text>
</comment>
<dbReference type="GO" id="GO:0005737">
    <property type="term" value="C:cytoplasm"/>
    <property type="evidence" value="ECO:0007669"/>
    <property type="project" value="UniProtKB-SubCell"/>
</dbReference>
<organism evidence="7 8">
    <name type="scientific">Owenweeksia hongkongensis (strain DSM 17368 / CIP 108786 / JCM 12287 / NRRL B-23963 / UST20020801)</name>
    <dbReference type="NCBI Taxonomy" id="926562"/>
    <lineage>
        <taxon>Bacteria</taxon>
        <taxon>Pseudomonadati</taxon>
        <taxon>Bacteroidota</taxon>
        <taxon>Flavobacteriia</taxon>
        <taxon>Flavobacteriales</taxon>
        <taxon>Owenweeksiaceae</taxon>
        <taxon>Owenweeksia</taxon>
    </lineage>
</organism>
<dbReference type="PANTHER" id="PTHR33602:SF1">
    <property type="entry name" value="REGULATORY PROTEIN RECX FAMILY PROTEIN"/>
    <property type="match status" value="1"/>
</dbReference>
<dbReference type="EMBL" id="CP003156">
    <property type="protein sequence ID" value="AEV32635.1"/>
    <property type="molecule type" value="Genomic_DNA"/>
</dbReference>
<gene>
    <name evidence="7" type="ordered locus">Oweho_1647</name>
</gene>
<dbReference type="GO" id="GO:0006282">
    <property type="term" value="P:regulation of DNA repair"/>
    <property type="evidence" value="ECO:0007669"/>
    <property type="project" value="InterPro"/>
</dbReference>
<dbReference type="Gene3D" id="1.10.10.10">
    <property type="entry name" value="Winged helix-like DNA-binding domain superfamily/Winged helix DNA-binding domain"/>
    <property type="match status" value="2"/>
</dbReference>
<protein>
    <recommendedName>
        <fullName evidence="3">Regulatory protein RecX</fullName>
    </recommendedName>
</protein>
<name>G8QZZ5_OWEHD</name>